<keyword evidence="2" id="KW-0732">Signal</keyword>
<name>A0A4U5WKG3_STRLS</name>
<gene>
    <name evidence="3" type="ORF">E4U91_20875</name>
</gene>
<feature type="signal peptide" evidence="2">
    <location>
        <begin position="1"/>
        <end position="29"/>
    </location>
</feature>
<feature type="chain" id="PRO_5038667725" description="L,D-transpeptidase" evidence="2">
    <location>
        <begin position="30"/>
        <end position="185"/>
    </location>
</feature>
<dbReference type="AlphaFoldDB" id="A0A4U5WKG3"/>
<comment type="caution">
    <text evidence="3">The sequence shown here is derived from an EMBL/GenBank/DDBJ whole genome shotgun (WGS) entry which is preliminary data.</text>
</comment>
<evidence type="ECO:0000313" key="3">
    <source>
        <dbReference type="EMBL" id="TKT02300.1"/>
    </source>
</evidence>
<dbReference type="EMBL" id="SZNQ01000001">
    <property type="protein sequence ID" value="TKT02300.1"/>
    <property type="molecule type" value="Genomic_DNA"/>
</dbReference>
<evidence type="ECO:0000313" key="4">
    <source>
        <dbReference type="Proteomes" id="UP000305929"/>
    </source>
</evidence>
<protein>
    <recommendedName>
        <fullName evidence="5">L,D-transpeptidase</fullName>
    </recommendedName>
</protein>
<dbReference type="Proteomes" id="UP000305929">
    <property type="component" value="Unassembled WGS sequence"/>
</dbReference>
<sequence>MASSSAGIVAGLTAAALATVGFLAWQAAAHVPADLAHRAGATQAPGIGATKAPRDRSRPDALPSGSGKGERVVYSVDDDRVWLVGADGTVRRTFTVTPGALDPSPGAYAVTSRANRITGTDGTPVEHVVRFATAQGLAIGFSAAVDGSTPAAGADVRTGAVRASRADGNALWDFATLGTRVVVIR</sequence>
<feature type="region of interest" description="Disordered" evidence="1">
    <location>
        <begin position="42"/>
        <end position="71"/>
    </location>
</feature>
<accession>A0A4U5WKG3</accession>
<evidence type="ECO:0000256" key="2">
    <source>
        <dbReference type="SAM" id="SignalP"/>
    </source>
</evidence>
<organism evidence="3 4">
    <name type="scientific">Streptomyces lasalocidi</name>
    <name type="common">Streptomyces lasaliensis</name>
    <dbReference type="NCBI Taxonomy" id="324833"/>
    <lineage>
        <taxon>Bacteria</taxon>
        <taxon>Bacillati</taxon>
        <taxon>Actinomycetota</taxon>
        <taxon>Actinomycetes</taxon>
        <taxon>Kitasatosporales</taxon>
        <taxon>Streptomycetaceae</taxon>
        <taxon>Streptomyces</taxon>
    </lineage>
</organism>
<dbReference type="OrthoDB" id="5242394at2"/>
<dbReference type="RefSeq" id="WP_137308238.1">
    <property type="nucleotide sequence ID" value="NZ_SZNQ01000001.1"/>
</dbReference>
<keyword evidence="4" id="KW-1185">Reference proteome</keyword>
<proteinExistence type="predicted"/>
<evidence type="ECO:0000256" key="1">
    <source>
        <dbReference type="SAM" id="MobiDB-lite"/>
    </source>
</evidence>
<evidence type="ECO:0008006" key="5">
    <source>
        <dbReference type="Google" id="ProtNLM"/>
    </source>
</evidence>
<reference evidence="3 4" key="1">
    <citation type="submission" date="2019-04" db="EMBL/GenBank/DDBJ databases">
        <title>Streptomyces lasaliensis sp. nov., an Actinomycete isolated from soil which produces the polyether antibiotic lasalocid.</title>
        <authorList>
            <person name="Erwin G."/>
            <person name="Haber C."/>
        </authorList>
    </citation>
    <scope>NUCLEOTIDE SEQUENCE [LARGE SCALE GENOMIC DNA]</scope>
    <source>
        <strain evidence="3 4">X-537</strain>
    </source>
</reference>